<dbReference type="Gene3D" id="3.30.40.10">
    <property type="entry name" value="Zinc/RING finger domain, C3HC4 (zinc finger)"/>
    <property type="match status" value="1"/>
</dbReference>
<proteinExistence type="predicted"/>
<dbReference type="PANTHER" id="PTHR22937">
    <property type="entry name" value="E3 UBIQUITIN-PROTEIN LIGASE RNF165"/>
    <property type="match status" value="1"/>
</dbReference>
<keyword evidence="7" id="KW-0862">Zinc</keyword>
<organism evidence="11 12">
    <name type="scientific">Oryza meyeriana var. granulata</name>
    <dbReference type="NCBI Taxonomy" id="110450"/>
    <lineage>
        <taxon>Eukaryota</taxon>
        <taxon>Viridiplantae</taxon>
        <taxon>Streptophyta</taxon>
        <taxon>Embryophyta</taxon>
        <taxon>Tracheophyta</taxon>
        <taxon>Spermatophyta</taxon>
        <taxon>Magnoliopsida</taxon>
        <taxon>Liliopsida</taxon>
        <taxon>Poales</taxon>
        <taxon>Poaceae</taxon>
        <taxon>BOP clade</taxon>
        <taxon>Oryzoideae</taxon>
        <taxon>Oryzeae</taxon>
        <taxon>Oryzinae</taxon>
        <taxon>Oryza</taxon>
        <taxon>Oryza meyeriana</taxon>
    </lineage>
</organism>
<keyword evidence="12" id="KW-1185">Reference proteome</keyword>
<dbReference type="GO" id="GO:0061630">
    <property type="term" value="F:ubiquitin protein ligase activity"/>
    <property type="evidence" value="ECO:0007669"/>
    <property type="project" value="UniProtKB-EC"/>
</dbReference>
<feature type="compositionally biased region" description="Basic residues" evidence="9">
    <location>
        <begin position="318"/>
        <end position="328"/>
    </location>
</feature>
<keyword evidence="4" id="KW-0479">Metal-binding</keyword>
<feature type="region of interest" description="Disordered" evidence="9">
    <location>
        <begin position="1"/>
        <end position="75"/>
    </location>
</feature>
<feature type="region of interest" description="Disordered" evidence="9">
    <location>
        <begin position="381"/>
        <end position="402"/>
    </location>
</feature>
<feature type="domain" description="RING-type" evidence="10">
    <location>
        <begin position="526"/>
        <end position="567"/>
    </location>
</feature>
<dbReference type="AlphaFoldDB" id="A0A6G1CUX1"/>
<dbReference type="PANTHER" id="PTHR22937:SF167">
    <property type="entry name" value="RING-TYPE E3 UBIQUITIN TRANSFERASE"/>
    <property type="match status" value="1"/>
</dbReference>
<sequence length="580" mass="64843">MEEDSGRSTSTTGFLRRGSSVSLKNQRNEERANKTKLNPMQARWADNKEKPRYLREPFRSSGTMAASPSSSKAPIRKYYEEKQGRLFLAEADNAESSSRRTEANRLQCSKKAVVEEDVHPYDQQAEPEDLLSTSTTEDQTAQLDPELLDSSVSSGMSAHAFGSVVRSTALRSKSRQQKGKEELCQIRPQSASAFANRSTIPRNSTNGVKSSNSAGPGVQRRTLKNLGCTSISDVLPSGCFSSNSVHNKRAEVVRNRTFDGESSSRPRGLSGHTSLGHSPSLYSGITGPRVRAAEQSASQQTTRTSSRSIHQSADSARTRRPSTQHARVRMQNEREDSVSALRETVTRAHQPEWAHFSLDEVPPRRSMRPFAMELPHEIYLSGRQGSSNQTERSRSSYLPEGSPPQMFHGLLVERDSYRRINMEGIAEVLLALDRIEQDDELTYEQLLVLETNLFLSGLGLHDRHRDMRMDIDNMSYEELLALEEQIGSVSTALSDEQLVKCLNRSVYKPPNSDLEVNRAVVDDVKCSICQEEYIGGEEVGRMQCGHQYHVSCIHEWLRQKNWCPICKTSAVPSEMDKGGT</sequence>
<gene>
    <name evidence="11" type="ORF">E2562_029968</name>
</gene>
<evidence type="ECO:0000256" key="2">
    <source>
        <dbReference type="ARBA" id="ARBA00012483"/>
    </source>
</evidence>
<dbReference type="InterPro" id="IPR013083">
    <property type="entry name" value="Znf_RING/FYVE/PHD"/>
</dbReference>
<evidence type="ECO:0000313" key="11">
    <source>
        <dbReference type="EMBL" id="KAF0903881.1"/>
    </source>
</evidence>
<dbReference type="SMART" id="SM00184">
    <property type="entry name" value="RING"/>
    <property type="match status" value="1"/>
</dbReference>
<evidence type="ECO:0000256" key="1">
    <source>
        <dbReference type="ARBA" id="ARBA00000900"/>
    </source>
</evidence>
<dbReference type="EMBL" id="SPHZ02000008">
    <property type="protein sequence ID" value="KAF0903881.1"/>
    <property type="molecule type" value="Genomic_DNA"/>
</dbReference>
<keyword evidence="6" id="KW-0833">Ubl conjugation pathway</keyword>
<evidence type="ECO:0000256" key="7">
    <source>
        <dbReference type="ARBA" id="ARBA00022833"/>
    </source>
</evidence>
<evidence type="ECO:0000256" key="9">
    <source>
        <dbReference type="SAM" id="MobiDB-lite"/>
    </source>
</evidence>
<evidence type="ECO:0000256" key="6">
    <source>
        <dbReference type="ARBA" id="ARBA00022786"/>
    </source>
</evidence>
<feature type="region of interest" description="Disordered" evidence="9">
    <location>
        <begin position="256"/>
        <end position="340"/>
    </location>
</feature>
<dbReference type="GO" id="GO:0008270">
    <property type="term" value="F:zinc ion binding"/>
    <property type="evidence" value="ECO:0007669"/>
    <property type="project" value="UniProtKB-KW"/>
</dbReference>
<evidence type="ECO:0000313" key="12">
    <source>
        <dbReference type="Proteomes" id="UP000479710"/>
    </source>
</evidence>
<evidence type="ECO:0000256" key="8">
    <source>
        <dbReference type="PROSITE-ProRule" id="PRU00175"/>
    </source>
</evidence>
<dbReference type="Pfam" id="PF13639">
    <property type="entry name" value="zf-RING_2"/>
    <property type="match status" value="1"/>
</dbReference>
<name>A0A6G1CUX1_9ORYZ</name>
<dbReference type="InterPro" id="IPR045191">
    <property type="entry name" value="MBR1/2-like"/>
</dbReference>
<protein>
    <recommendedName>
        <fullName evidence="2">RING-type E3 ubiquitin transferase</fullName>
        <ecNumber evidence="2">2.3.2.27</ecNumber>
    </recommendedName>
</protein>
<feature type="compositionally biased region" description="Polar residues" evidence="9">
    <location>
        <begin position="7"/>
        <end position="25"/>
    </location>
</feature>
<evidence type="ECO:0000256" key="3">
    <source>
        <dbReference type="ARBA" id="ARBA00022679"/>
    </source>
</evidence>
<dbReference type="EMBL" id="SPHZ02000008">
    <property type="protein sequence ID" value="KAF0903882.1"/>
    <property type="molecule type" value="Genomic_DNA"/>
</dbReference>
<dbReference type="FunFam" id="3.30.40.10:FF:000653">
    <property type="entry name" value="RING/U-box superfamily protein"/>
    <property type="match status" value="1"/>
</dbReference>
<feature type="region of interest" description="Disordered" evidence="9">
    <location>
        <begin position="167"/>
        <end position="221"/>
    </location>
</feature>
<comment type="caution">
    <text evidence="11">The sequence shown here is derived from an EMBL/GenBank/DDBJ whole genome shotgun (WGS) entry which is preliminary data.</text>
</comment>
<dbReference type="EC" id="2.3.2.27" evidence="2"/>
<feature type="compositionally biased region" description="Polar residues" evidence="9">
    <location>
        <begin position="265"/>
        <end position="283"/>
    </location>
</feature>
<evidence type="ECO:0000259" key="10">
    <source>
        <dbReference type="PROSITE" id="PS50089"/>
    </source>
</evidence>
<keyword evidence="3" id="KW-0808">Transferase</keyword>
<dbReference type="InterPro" id="IPR001841">
    <property type="entry name" value="Znf_RING"/>
</dbReference>
<evidence type="ECO:0000256" key="4">
    <source>
        <dbReference type="ARBA" id="ARBA00022723"/>
    </source>
</evidence>
<dbReference type="Proteomes" id="UP000479710">
    <property type="component" value="Unassembled WGS sequence"/>
</dbReference>
<accession>A0A6G1CUX1</accession>
<feature type="region of interest" description="Disordered" evidence="9">
    <location>
        <begin position="114"/>
        <end position="139"/>
    </location>
</feature>
<reference evidence="11 12" key="1">
    <citation type="submission" date="2019-11" db="EMBL/GenBank/DDBJ databases">
        <title>Whole genome sequence of Oryza granulata.</title>
        <authorList>
            <person name="Li W."/>
        </authorList>
    </citation>
    <scope>NUCLEOTIDE SEQUENCE [LARGE SCALE GENOMIC DNA]</scope>
    <source>
        <strain evidence="12">cv. Menghai</strain>
        <tissue evidence="11">Leaf</tissue>
    </source>
</reference>
<comment type="catalytic activity">
    <reaction evidence="1">
        <text>S-ubiquitinyl-[E2 ubiquitin-conjugating enzyme]-L-cysteine + [acceptor protein]-L-lysine = [E2 ubiquitin-conjugating enzyme]-L-cysteine + N(6)-ubiquitinyl-[acceptor protein]-L-lysine.</text>
        <dbReference type="EC" id="2.3.2.27"/>
    </reaction>
</comment>
<keyword evidence="5 8" id="KW-0863">Zinc-finger</keyword>
<feature type="compositionally biased region" description="Basic and acidic residues" evidence="9">
    <location>
        <begin position="45"/>
        <end position="58"/>
    </location>
</feature>
<feature type="compositionally biased region" description="Low complexity" evidence="9">
    <location>
        <begin position="293"/>
        <end position="308"/>
    </location>
</feature>
<evidence type="ECO:0000256" key="5">
    <source>
        <dbReference type="ARBA" id="ARBA00022771"/>
    </source>
</evidence>
<dbReference type="EMBL" id="SPHZ02000008">
    <property type="protein sequence ID" value="KAF0903883.1"/>
    <property type="molecule type" value="Genomic_DNA"/>
</dbReference>
<dbReference type="PROSITE" id="PS50089">
    <property type="entry name" value="ZF_RING_2"/>
    <property type="match status" value="1"/>
</dbReference>
<dbReference type="OrthoDB" id="8062037at2759"/>
<dbReference type="SUPFAM" id="SSF57850">
    <property type="entry name" value="RING/U-box"/>
    <property type="match status" value="1"/>
</dbReference>
<feature type="compositionally biased region" description="Polar residues" evidence="9">
    <location>
        <begin position="187"/>
        <end position="214"/>
    </location>
</feature>
<feature type="compositionally biased region" description="Low complexity" evidence="9">
    <location>
        <begin position="60"/>
        <end position="71"/>
    </location>
</feature>